<dbReference type="RefSeq" id="WP_023171502.1">
    <property type="nucleotide sequence ID" value="NC_022600.1"/>
</dbReference>
<keyword evidence="3" id="KW-1185">Reference proteome</keyword>
<dbReference type="OrthoDB" id="9787933at2"/>
<dbReference type="InterPro" id="IPR029058">
    <property type="entry name" value="AB_hydrolase_fold"/>
</dbReference>
<dbReference type="SUPFAM" id="SSF53474">
    <property type="entry name" value="alpha/beta-Hydrolases"/>
    <property type="match status" value="1"/>
</dbReference>
<dbReference type="HOGENOM" id="CLU_054590_7_0_3"/>
<dbReference type="STRING" id="1183438.GKIL_0247"/>
<feature type="domain" description="Dienelactone hydrolase" evidence="1">
    <location>
        <begin position="44"/>
        <end position="253"/>
    </location>
</feature>
<dbReference type="GO" id="GO:0016787">
    <property type="term" value="F:hydrolase activity"/>
    <property type="evidence" value="ECO:0007669"/>
    <property type="project" value="InterPro"/>
</dbReference>
<dbReference type="eggNOG" id="COG0412">
    <property type="taxonomic scope" value="Bacteria"/>
</dbReference>
<reference evidence="2 3" key="1">
    <citation type="journal article" date="2013" name="PLoS ONE">
        <title>Cultivation and Complete Genome Sequencing of Gloeobacter kilaueensis sp. nov., from a Lava Cave in Kilauea Caldera, Hawai'i.</title>
        <authorList>
            <person name="Saw J.H."/>
            <person name="Schatz M."/>
            <person name="Brown M.V."/>
            <person name="Kunkel D.D."/>
            <person name="Foster J.S."/>
            <person name="Shick H."/>
            <person name="Christensen S."/>
            <person name="Hou S."/>
            <person name="Wan X."/>
            <person name="Donachie S.P."/>
        </authorList>
    </citation>
    <scope>NUCLEOTIDE SEQUENCE [LARGE SCALE GENOMIC DNA]</scope>
    <source>
        <strain evidence="3">JS</strain>
    </source>
</reference>
<protein>
    <submittedName>
        <fullName evidence="2">Carboxymethylenebutenolidase</fullName>
    </submittedName>
</protein>
<evidence type="ECO:0000313" key="3">
    <source>
        <dbReference type="Proteomes" id="UP000017396"/>
    </source>
</evidence>
<dbReference type="Proteomes" id="UP000017396">
    <property type="component" value="Chromosome"/>
</dbReference>
<organism evidence="2 3">
    <name type="scientific">Gloeobacter kilaueensis (strain ATCC BAA-2537 / CCAP 1431/1 / ULC 316 / JS1)</name>
    <dbReference type="NCBI Taxonomy" id="1183438"/>
    <lineage>
        <taxon>Bacteria</taxon>
        <taxon>Bacillati</taxon>
        <taxon>Cyanobacteriota</taxon>
        <taxon>Cyanophyceae</taxon>
        <taxon>Gloeobacterales</taxon>
        <taxon>Gloeobacteraceae</taxon>
        <taxon>Gloeobacter</taxon>
    </lineage>
</organism>
<dbReference type="PANTHER" id="PTHR46623:SF6">
    <property type="entry name" value="ALPHA_BETA-HYDROLASES SUPERFAMILY PROTEIN"/>
    <property type="match status" value="1"/>
</dbReference>
<dbReference type="Gene3D" id="3.40.50.1820">
    <property type="entry name" value="alpha/beta hydrolase"/>
    <property type="match status" value="1"/>
</dbReference>
<dbReference type="EMBL" id="CP003587">
    <property type="protein sequence ID" value="AGY56494.1"/>
    <property type="molecule type" value="Genomic_DNA"/>
</dbReference>
<dbReference type="AlphaFoldDB" id="U5QFU7"/>
<dbReference type="KEGG" id="glj:GKIL_0247"/>
<evidence type="ECO:0000259" key="1">
    <source>
        <dbReference type="Pfam" id="PF01738"/>
    </source>
</evidence>
<name>U5QFU7_GLOK1</name>
<evidence type="ECO:0000313" key="2">
    <source>
        <dbReference type="EMBL" id="AGY56494.1"/>
    </source>
</evidence>
<proteinExistence type="predicted"/>
<sequence length="256" mass="27258">MERRNFLRHLIATGSFWTVLERGLTATPAPQASLIRFAGEGRAIEAYRALPVGHPRAGVLVVAEESGLSSFVELTVAQLATAGYAALAPDPYARLGGTAAVGADPTAASAKINDTQLLRDLDLGYAYLEKLVGPQSKLGILGFGWGAGKALTYASENPDIAAVAVFYGANLDPLDRVLNLDAPVLGNYAGQEVAAIAKVSELEAALKKAGKSYDFKVYPDVKAGFVNPARTDRYNLTAAQDAWERTLQFFKRELNG</sequence>
<dbReference type="Pfam" id="PF01738">
    <property type="entry name" value="DLH"/>
    <property type="match status" value="1"/>
</dbReference>
<gene>
    <name evidence="2" type="ORF">GKIL_0247</name>
</gene>
<dbReference type="InterPro" id="IPR002925">
    <property type="entry name" value="Dienelactn_hydro"/>
</dbReference>
<accession>U5QFU7</accession>
<dbReference type="InterPro" id="IPR051049">
    <property type="entry name" value="Dienelactone_hydrolase-like"/>
</dbReference>
<dbReference type="PANTHER" id="PTHR46623">
    <property type="entry name" value="CARBOXYMETHYLENEBUTENOLIDASE-RELATED"/>
    <property type="match status" value="1"/>
</dbReference>